<evidence type="ECO:0000256" key="3">
    <source>
        <dbReference type="ARBA" id="ARBA00023315"/>
    </source>
</evidence>
<dbReference type="CDD" id="cd00751">
    <property type="entry name" value="thiolase"/>
    <property type="match status" value="1"/>
</dbReference>
<keyword evidence="9" id="KW-1185">Reference proteome</keyword>
<dbReference type="NCBIfam" id="TIGR01930">
    <property type="entry name" value="AcCoA-C-Actrans"/>
    <property type="match status" value="1"/>
</dbReference>
<organism evidence="8 9">
    <name type="scientific">Candidatus Ichthyocystis hellenicum</name>
    <dbReference type="NCBI Taxonomy" id="1561003"/>
    <lineage>
        <taxon>Bacteria</taxon>
        <taxon>Pseudomonadati</taxon>
        <taxon>Pseudomonadota</taxon>
        <taxon>Betaproteobacteria</taxon>
        <taxon>Burkholderiales</taxon>
        <taxon>Candidatus Ichthyocystis</taxon>
    </lineage>
</organism>
<evidence type="ECO:0000256" key="2">
    <source>
        <dbReference type="ARBA" id="ARBA00022679"/>
    </source>
</evidence>
<dbReference type="FunFam" id="3.40.47.10:FF:000010">
    <property type="entry name" value="Acetyl-CoA acetyltransferase (Thiolase)"/>
    <property type="match status" value="1"/>
</dbReference>
<dbReference type="Pfam" id="PF02803">
    <property type="entry name" value="Thiolase_C"/>
    <property type="match status" value="1"/>
</dbReference>
<sequence>MSENINVWIVSCVRTAIGSFGGSLKSVPPTVLATEVIREAINRVPVDPSIVQQVVMGHVILTEPKDVYLSRYAAISAGLSHSSTAITLNRLCGSGLHAISTAALHIRAKDVSISVAGGSESMSRGGFLLPALRWGQRMGSTSADDVMLAALHDPFKSVHMGVTAENLVSRYNLTREEQDEYALESNRRASNAQRSGYFEAQIVPINVKEGRQTNVFKEDERIRHDLDMDSLSKLKPIFDNEGTVTAGNSSGLNDGAAAVLLMSDQALKDHKIDPMLRIVSVAHAGVDPDYMGIGPVQAVKIALSRAGLSLKDIDVIESNEAFAAQCICVARDLDFDSQKTNPNGGAIALGHPVAATGAMLLVKMAYELKRINGRYGLLTMCIGGGQGIAMIVES</sequence>
<dbReference type="RefSeq" id="WP_242641389.1">
    <property type="nucleotide sequence ID" value="NZ_FLSL01000094.1"/>
</dbReference>
<evidence type="ECO:0000256" key="1">
    <source>
        <dbReference type="ARBA" id="ARBA00010982"/>
    </source>
</evidence>
<dbReference type="SUPFAM" id="SSF53901">
    <property type="entry name" value="Thiolase-like"/>
    <property type="match status" value="2"/>
</dbReference>
<dbReference type="Proteomes" id="UP000198651">
    <property type="component" value="Chromosome I"/>
</dbReference>
<reference evidence="9" key="1">
    <citation type="submission" date="2015-11" db="EMBL/GenBank/DDBJ databases">
        <authorList>
            <person name="Seth-Smith H.M.B."/>
        </authorList>
    </citation>
    <scope>NUCLEOTIDE SEQUENCE [LARGE SCALE GENOMIC DNA]</scope>
    <source>
        <strain evidence="9">2013Ark11</strain>
    </source>
</reference>
<keyword evidence="3 5" id="KW-0012">Acyltransferase</keyword>
<dbReference type="PROSITE" id="PS00099">
    <property type="entry name" value="THIOLASE_3"/>
    <property type="match status" value="1"/>
</dbReference>
<evidence type="ECO:0000313" key="9">
    <source>
        <dbReference type="Proteomes" id="UP000198651"/>
    </source>
</evidence>
<keyword evidence="2 5" id="KW-0808">Transferase</keyword>
<name>A0A0S4M1G3_9BURK</name>
<feature type="active site" description="Acyl-thioester intermediate" evidence="4">
    <location>
        <position position="92"/>
    </location>
</feature>
<dbReference type="STRING" id="1561003.Ark11_0699"/>
<evidence type="ECO:0000256" key="5">
    <source>
        <dbReference type="RuleBase" id="RU003557"/>
    </source>
</evidence>
<evidence type="ECO:0000259" key="7">
    <source>
        <dbReference type="Pfam" id="PF02803"/>
    </source>
</evidence>
<dbReference type="InterPro" id="IPR020616">
    <property type="entry name" value="Thiolase_N"/>
</dbReference>
<gene>
    <name evidence="8" type="primary">atoB</name>
    <name evidence="8" type="ORF">Ark11_0699</name>
</gene>
<dbReference type="Pfam" id="PF00108">
    <property type="entry name" value="Thiolase_N"/>
    <property type="match status" value="1"/>
</dbReference>
<dbReference type="PROSITE" id="PS00737">
    <property type="entry name" value="THIOLASE_2"/>
    <property type="match status" value="1"/>
</dbReference>
<dbReference type="InterPro" id="IPR016039">
    <property type="entry name" value="Thiolase-like"/>
</dbReference>
<dbReference type="NCBIfam" id="NF006552">
    <property type="entry name" value="PRK09051.1"/>
    <property type="match status" value="1"/>
</dbReference>
<evidence type="ECO:0000313" key="8">
    <source>
        <dbReference type="EMBL" id="CUT17534.1"/>
    </source>
</evidence>
<dbReference type="PATRIC" id="fig|1561003.3.peg.703"/>
<dbReference type="InterPro" id="IPR002155">
    <property type="entry name" value="Thiolase"/>
</dbReference>
<dbReference type="Gene3D" id="3.40.47.10">
    <property type="match status" value="2"/>
</dbReference>
<dbReference type="InterPro" id="IPR020610">
    <property type="entry name" value="Thiolase_AS"/>
</dbReference>
<dbReference type="PIRSF" id="PIRSF000429">
    <property type="entry name" value="Ac-CoA_Ac_transf"/>
    <property type="match status" value="1"/>
</dbReference>
<dbReference type="GO" id="GO:0044281">
    <property type="term" value="P:small molecule metabolic process"/>
    <property type="evidence" value="ECO:0007669"/>
    <property type="project" value="UniProtKB-ARBA"/>
</dbReference>
<protein>
    <submittedName>
        <fullName evidence="8">Acetyl-CoA C-acetyltransferase</fullName>
    </submittedName>
</protein>
<dbReference type="InterPro" id="IPR020615">
    <property type="entry name" value="Thiolase_acyl_enz_int_AS"/>
</dbReference>
<accession>A0A0S4M1G3</accession>
<evidence type="ECO:0000259" key="6">
    <source>
        <dbReference type="Pfam" id="PF00108"/>
    </source>
</evidence>
<feature type="domain" description="Thiolase N-terminal" evidence="6">
    <location>
        <begin position="7"/>
        <end position="264"/>
    </location>
</feature>
<feature type="active site" description="Proton acceptor" evidence="4">
    <location>
        <position position="351"/>
    </location>
</feature>
<dbReference type="PANTHER" id="PTHR18919:SF107">
    <property type="entry name" value="ACETYL-COA ACETYLTRANSFERASE, CYTOSOLIC"/>
    <property type="match status" value="1"/>
</dbReference>
<comment type="similarity">
    <text evidence="1 5">Belongs to the thiolase-like superfamily. Thiolase family.</text>
</comment>
<dbReference type="EMBL" id="LN906597">
    <property type="protein sequence ID" value="CUT17534.1"/>
    <property type="molecule type" value="Genomic_DNA"/>
</dbReference>
<feature type="domain" description="Thiolase C-terminal" evidence="7">
    <location>
        <begin position="274"/>
        <end position="393"/>
    </location>
</feature>
<proteinExistence type="inferred from homology"/>
<dbReference type="AlphaFoldDB" id="A0A0S4M1G3"/>
<feature type="active site" description="Proton acceptor" evidence="4">
    <location>
        <position position="381"/>
    </location>
</feature>
<dbReference type="InterPro" id="IPR020613">
    <property type="entry name" value="Thiolase_CS"/>
</dbReference>
<dbReference type="InterPro" id="IPR020617">
    <property type="entry name" value="Thiolase_C"/>
</dbReference>
<dbReference type="PANTHER" id="PTHR18919">
    <property type="entry name" value="ACETYL-COA C-ACYLTRANSFERASE"/>
    <property type="match status" value="1"/>
</dbReference>
<evidence type="ECO:0000256" key="4">
    <source>
        <dbReference type="PIRSR" id="PIRSR000429-1"/>
    </source>
</evidence>
<dbReference type="GO" id="GO:0003988">
    <property type="term" value="F:acetyl-CoA C-acyltransferase activity"/>
    <property type="evidence" value="ECO:0007669"/>
    <property type="project" value="UniProtKB-ARBA"/>
</dbReference>
<dbReference type="PROSITE" id="PS00098">
    <property type="entry name" value="THIOLASE_1"/>
    <property type="match status" value="1"/>
</dbReference>